<organism evidence="1 2">
    <name type="scientific">Asticcacaulis benevestitus DSM 16100 = ATCC BAA-896</name>
    <dbReference type="NCBI Taxonomy" id="1121022"/>
    <lineage>
        <taxon>Bacteria</taxon>
        <taxon>Pseudomonadati</taxon>
        <taxon>Pseudomonadota</taxon>
        <taxon>Alphaproteobacteria</taxon>
        <taxon>Caulobacterales</taxon>
        <taxon>Caulobacteraceae</taxon>
        <taxon>Asticcacaulis</taxon>
    </lineage>
</organism>
<dbReference type="AlphaFoldDB" id="V4QTX4"/>
<dbReference type="Proteomes" id="UP000017837">
    <property type="component" value="Unassembled WGS sequence"/>
</dbReference>
<accession>V4QTX4</accession>
<gene>
    <name evidence="1" type="ORF">ABENE_20870</name>
</gene>
<dbReference type="EMBL" id="AWGB01000075">
    <property type="protein sequence ID" value="ESQ82613.1"/>
    <property type="molecule type" value="Genomic_DNA"/>
</dbReference>
<proteinExistence type="predicted"/>
<dbReference type="PATRIC" id="fig|1121022.4.peg.4276"/>
<keyword evidence="2" id="KW-1185">Reference proteome</keyword>
<dbReference type="eggNOG" id="COG3940">
    <property type="taxonomic scope" value="Bacteria"/>
</dbReference>
<evidence type="ECO:0000313" key="2">
    <source>
        <dbReference type="Proteomes" id="UP000017837"/>
    </source>
</evidence>
<protein>
    <submittedName>
        <fullName evidence="1">Uncharacterized protein</fullName>
    </submittedName>
</protein>
<comment type="caution">
    <text evidence="1">The sequence shown here is derived from an EMBL/GenBank/DDBJ whole genome shotgun (WGS) entry which is preliminary data.</text>
</comment>
<name>V4QTX4_9CAUL</name>
<sequence length="51" mass="5744">MPRYHARDYRDIDGGPLFDPNCHTRVQMIRYKAVGMPDFGIPVAIGPLVDA</sequence>
<dbReference type="RefSeq" id="WP_018083831.1">
    <property type="nucleotide sequence ID" value="NZ_AQWM01000046.1"/>
</dbReference>
<evidence type="ECO:0000313" key="1">
    <source>
        <dbReference type="EMBL" id="ESQ82613.1"/>
    </source>
</evidence>
<reference evidence="1 2" key="1">
    <citation type="journal article" date="2014" name="Nature">
        <title>Sequential evolution of bacterial morphology by co-option of a developmental regulator.</title>
        <authorList>
            <person name="Jiang C."/>
            <person name="Brown P.J."/>
            <person name="Ducret A."/>
            <person name="Brun Y.V."/>
        </authorList>
    </citation>
    <scope>NUCLEOTIDE SEQUENCE [LARGE SCALE GENOMIC DNA]</scope>
    <source>
        <strain evidence="1 2">DSM 16100</strain>
    </source>
</reference>